<dbReference type="PANTHER" id="PTHR12526">
    <property type="entry name" value="GLYCOSYLTRANSFERASE"/>
    <property type="match status" value="1"/>
</dbReference>
<accession>A0ABP3XPI0</accession>
<dbReference type="RefSeq" id="WP_343763097.1">
    <property type="nucleotide sequence ID" value="NZ_BAAAFG010000002.1"/>
</dbReference>
<keyword evidence="3" id="KW-1185">Reference proteome</keyword>
<proteinExistence type="predicted"/>
<sequence>MKKRKLLIISHTEHYRDHNGIIVGWGPTITEINYLKSLFDVIYHVGTYHDTTPPPSSMPYTHEDIHFIPITPTGGDKWFSKLDVIYRAPATIKLINKYVEKVDIWQLRCPTGIGVYLIPYLTRFIKKQGWYKYAGNWNQENPPLGYKIQRSLLKKQSRKVTINGAWPNQPKHCYTFENPCLIEKDREEGKLISKKKKFERPFTYCFVGRLEDPKGVRRILETFRELEDKSSVDTVHFVGDGEHKEEYIQLSKKTGVNMIFHGFLGVEAVFNIYKKSHFFLLPSTASEGFPKVIAEAMNFGCIPIVSDVSAIPQYVINRVNGFLVTPTTAHKLKEIIEVLNTLTQDMLTKMSLHAHESAAKFTYEYYLEHLNKDIFPDANH</sequence>
<dbReference type="SUPFAM" id="SSF53756">
    <property type="entry name" value="UDP-Glycosyltransferase/glycogen phosphorylase"/>
    <property type="match status" value="1"/>
</dbReference>
<gene>
    <name evidence="2" type="ORF">GCM10009117_03660</name>
</gene>
<dbReference type="Gene3D" id="3.40.50.2000">
    <property type="entry name" value="Glycogen Phosphorylase B"/>
    <property type="match status" value="2"/>
</dbReference>
<comment type="caution">
    <text evidence="2">The sequence shown here is derived from an EMBL/GenBank/DDBJ whole genome shotgun (WGS) entry which is preliminary data.</text>
</comment>
<dbReference type="Proteomes" id="UP001500507">
    <property type="component" value="Unassembled WGS sequence"/>
</dbReference>
<dbReference type="PANTHER" id="PTHR12526:SF630">
    <property type="entry name" value="GLYCOSYLTRANSFERASE"/>
    <property type="match status" value="1"/>
</dbReference>
<dbReference type="Pfam" id="PF00534">
    <property type="entry name" value="Glycos_transf_1"/>
    <property type="match status" value="1"/>
</dbReference>
<evidence type="ECO:0000313" key="3">
    <source>
        <dbReference type="Proteomes" id="UP001500507"/>
    </source>
</evidence>
<protein>
    <recommendedName>
        <fullName evidence="1">Glycosyl transferase family 1 domain-containing protein</fullName>
    </recommendedName>
</protein>
<dbReference type="InterPro" id="IPR001296">
    <property type="entry name" value="Glyco_trans_1"/>
</dbReference>
<dbReference type="CDD" id="cd03801">
    <property type="entry name" value="GT4_PimA-like"/>
    <property type="match status" value="1"/>
</dbReference>
<name>A0ABP3XPI0_9FLAO</name>
<dbReference type="EMBL" id="BAAAFG010000002">
    <property type="protein sequence ID" value="GAA0871220.1"/>
    <property type="molecule type" value="Genomic_DNA"/>
</dbReference>
<evidence type="ECO:0000259" key="1">
    <source>
        <dbReference type="Pfam" id="PF00534"/>
    </source>
</evidence>
<organism evidence="2 3">
    <name type="scientific">Gangjinia marincola</name>
    <dbReference type="NCBI Taxonomy" id="578463"/>
    <lineage>
        <taxon>Bacteria</taxon>
        <taxon>Pseudomonadati</taxon>
        <taxon>Bacteroidota</taxon>
        <taxon>Flavobacteriia</taxon>
        <taxon>Flavobacteriales</taxon>
        <taxon>Flavobacteriaceae</taxon>
        <taxon>Gangjinia</taxon>
    </lineage>
</organism>
<feature type="domain" description="Glycosyl transferase family 1" evidence="1">
    <location>
        <begin position="192"/>
        <end position="338"/>
    </location>
</feature>
<evidence type="ECO:0000313" key="2">
    <source>
        <dbReference type="EMBL" id="GAA0871220.1"/>
    </source>
</evidence>
<reference evidence="3" key="1">
    <citation type="journal article" date="2019" name="Int. J. Syst. Evol. Microbiol.">
        <title>The Global Catalogue of Microorganisms (GCM) 10K type strain sequencing project: providing services to taxonomists for standard genome sequencing and annotation.</title>
        <authorList>
            <consortium name="The Broad Institute Genomics Platform"/>
            <consortium name="The Broad Institute Genome Sequencing Center for Infectious Disease"/>
            <person name="Wu L."/>
            <person name="Ma J."/>
        </authorList>
    </citation>
    <scope>NUCLEOTIDE SEQUENCE [LARGE SCALE GENOMIC DNA]</scope>
    <source>
        <strain evidence="3">JCM 16082</strain>
    </source>
</reference>